<reference evidence="2 3" key="1">
    <citation type="submission" date="2023-12" db="EMBL/GenBank/DDBJ databases">
        <title>Gut-associated functions are favored during microbiome assembly across C. elegans life.</title>
        <authorList>
            <person name="Zimmermann J."/>
        </authorList>
    </citation>
    <scope>NUCLEOTIDE SEQUENCE [LARGE SCALE GENOMIC DNA]</scope>
    <source>
        <strain evidence="2 3">JUb134</strain>
    </source>
</reference>
<organism evidence="2 3">
    <name type="scientific">Sphingomonas molluscorum</name>
    <dbReference type="NCBI Taxonomy" id="418184"/>
    <lineage>
        <taxon>Bacteria</taxon>
        <taxon>Pseudomonadati</taxon>
        <taxon>Pseudomonadota</taxon>
        <taxon>Alphaproteobacteria</taxon>
        <taxon>Sphingomonadales</taxon>
        <taxon>Sphingomonadaceae</taxon>
        <taxon>Sphingomonas</taxon>
    </lineage>
</organism>
<comment type="caution">
    <text evidence="2">The sequence shown here is derived from an EMBL/GenBank/DDBJ whole genome shotgun (WGS) entry which is preliminary data.</text>
</comment>
<feature type="transmembrane region" description="Helical" evidence="1">
    <location>
        <begin position="16"/>
        <end position="36"/>
    </location>
</feature>
<accession>A0ABU8Q5P3</accession>
<name>A0ABU8Q5P3_9SPHN</name>
<keyword evidence="3" id="KW-1185">Reference proteome</keyword>
<gene>
    <name evidence="2" type="ORF">WH159_10270</name>
</gene>
<dbReference type="Proteomes" id="UP001380365">
    <property type="component" value="Unassembled WGS sequence"/>
</dbReference>
<keyword evidence="1" id="KW-1133">Transmembrane helix</keyword>
<sequence>MPVPPDPRKGPPLRRLAIILLIIAAIWAIIFVGYNIHHAKQMSKEGPSGQIAPSKTVQAQ</sequence>
<dbReference type="RefSeq" id="WP_132883785.1">
    <property type="nucleotide sequence ID" value="NZ_JBBGZA010000001.1"/>
</dbReference>
<evidence type="ECO:0000256" key="1">
    <source>
        <dbReference type="SAM" id="Phobius"/>
    </source>
</evidence>
<keyword evidence="1" id="KW-0472">Membrane</keyword>
<evidence type="ECO:0000313" key="3">
    <source>
        <dbReference type="Proteomes" id="UP001380365"/>
    </source>
</evidence>
<protein>
    <submittedName>
        <fullName evidence="2">Uncharacterized protein</fullName>
    </submittedName>
</protein>
<evidence type="ECO:0000313" key="2">
    <source>
        <dbReference type="EMBL" id="MEJ5094921.1"/>
    </source>
</evidence>
<proteinExistence type="predicted"/>
<keyword evidence="1" id="KW-0812">Transmembrane</keyword>
<dbReference type="EMBL" id="JBBGZA010000001">
    <property type="protein sequence ID" value="MEJ5094921.1"/>
    <property type="molecule type" value="Genomic_DNA"/>
</dbReference>